<proteinExistence type="predicted"/>
<organism evidence="2 3">
    <name type="scientific">Zophobas morio</name>
    <dbReference type="NCBI Taxonomy" id="2755281"/>
    <lineage>
        <taxon>Eukaryota</taxon>
        <taxon>Metazoa</taxon>
        <taxon>Ecdysozoa</taxon>
        <taxon>Arthropoda</taxon>
        <taxon>Hexapoda</taxon>
        <taxon>Insecta</taxon>
        <taxon>Pterygota</taxon>
        <taxon>Neoptera</taxon>
        <taxon>Endopterygota</taxon>
        <taxon>Coleoptera</taxon>
        <taxon>Polyphaga</taxon>
        <taxon>Cucujiformia</taxon>
        <taxon>Tenebrionidae</taxon>
        <taxon>Zophobas</taxon>
    </lineage>
</organism>
<dbReference type="Proteomes" id="UP001168821">
    <property type="component" value="Unassembled WGS sequence"/>
</dbReference>
<accession>A0AA38I3W4</accession>
<evidence type="ECO:0000259" key="1">
    <source>
        <dbReference type="Pfam" id="PF15866"/>
    </source>
</evidence>
<gene>
    <name evidence="2" type="ORF">Zmor_020448</name>
</gene>
<protein>
    <recommendedName>
        <fullName evidence="1">DUF4729 domain-containing protein</fullName>
    </recommendedName>
</protein>
<dbReference type="InterPro" id="IPR031732">
    <property type="entry name" value="DUF4729"/>
</dbReference>
<name>A0AA38I3W4_9CUCU</name>
<sequence length="287" mass="32843">MKHCSICNREFDASELLQSSQDDFFCKECFKYQYCTCRQLCTKKKSASANKCEGDSVTKPRKMFSMDELSAIQKDRERANRHCTSKRPLQCPHIDCNRYVSVFDLNAHFQHEHIEVKITQTMLDSRNPLTFYPKDIRYGVKQCLLLFNVIPNLDDLMNNSQPEKPTTPITVAVLASRLAAAQLSEETINECILEDEDCNELTTCINDKIIIWIASNIVCNYNYTAAVSTVSEDVRLKYYGPVLQLGNNPKKLCMEGHCLILSHFHFLGMSENGTKPLHLDVIIHSED</sequence>
<dbReference type="AlphaFoldDB" id="A0AA38I3W4"/>
<feature type="domain" description="DUF4729" evidence="1">
    <location>
        <begin position="90"/>
        <end position="236"/>
    </location>
</feature>
<evidence type="ECO:0000313" key="2">
    <source>
        <dbReference type="EMBL" id="KAJ3648660.1"/>
    </source>
</evidence>
<keyword evidence="3" id="KW-1185">Reference proteome</keyword>
<comment type="caution">
    <text evidence="2">The sequence shown here is derived from an EMBL/GenBank/DDBJ whole genome shotgun (WGS) entry which is preliminary data.</text>
</comment>
<dbReference type="EMBL" id="JALNTZ010000006">
    <property type="protein sequence ID" value="KAJ3648660.1"/>
    <property type="molecule type" value="Genomic_DNA"/>
</dbReference>
<evidence type="ECO:0000313" key="3">
    <source>
        <dbReference type="Proteomes" id="UP001168821"/>
    </source>
</evidence>
<reference evidence="2" key="1">
    <citation type="journal article" date="2023" name="G3 (Bethesda)">
        <title>Whole genome assemblies of Zophobas morio and Tenebrio molitor.</title>
        <authorList>
            <person name="Kaur S."/>
            <person name="Stinson S.A."/>
            <person name="diCenzo G.C."/>
        </authorList>
    </citation>
    <scope>NUCLEOTIDE SEQUENCE</scope>
    <source>
        <strain evidence="2">QUZm001</strain>
    </source>
</reference>
<dbReference type="Pfam" id="PF15866">
    <property type="entry name" value="DUF4729"/>
    <property type="match status" value="1"/>
</dbReference>